<dbReference type="Proteomes" id="UP001497644">
    <property type="component" value="Unassembled WGS sequence"/>
</dbReference>
<evidence type="ECO:0000313" key="1">
    <source>
        <dbReference type="EMBL" id="CAL1672989.1"/>
    </source>
</evidence>
<gene>
    <name evidence="1" type="ORF">LPLAT_LOCUS14738</name>
</gene>
<dbReference type="EMBL" id="CAXIPU020001317">
    <property type="protein sequence ID" value="CAL1672989.1"/>
    <property type="molecule type" value="Genomic_DNA"/>
</dbReference>
<evidence type="ECO:0000313" key="2">
    <source>
        <dbReference type="Proteomes" id="UP001497644"/>
    </source>
</evidence>
<dbReference type="AlphaFoldDB" id="A0AAV2N063"/>
<keyword evidence="2" id="KW-1185">Reference proteome</keyword>
<dbReference type="Gene3D" id="2.40.70.10">
    <property type="entry name" value="Acid Proteases"/>
    <property type="match status" value="1"/>
</dbReference>
<dbReference type="InterPro" id="IPR021109">
    <property type="entry name" value="Peptidase_aspartic_dom_sf"/>
</dbReference>
<reference evidence="1" key="1">
    <citation type="submission" date="2024-04" db="EMBL/GenBank/DDBJ databases">
        <authorList>
            <consortium name="Molecular Ecology Group"/>
        </authorList>
    </citation>
    <scope>NUCLEOTIDE SEQUENCE</scope>
</reference>
<organism evidence="1 2">
    <name type="scientific">Lasius platythorax</name>
    <dbReference type="NCBI Taxonomy" id="488582"/>
    <lineage>
        <taxon>Eukaryota</taxon>
        <taxon>Metazoa</taxon>
        <taxon>Ecdysozoa</taxon>
        <taxon>Arthropoda</taxon>
        <taxon>Hexapoda</taxon>
        <taxon>Insecta</taxon>
        <taxon>Pterygota</taxon>
        <taxon>Neoptera</taxon>
        <taxon>Endopterygota</taxon>
        <taxon>Hymenoptera</taxon>
        <taxon>Apocrita</taxon>
        <taxon>Aculeata</taxon>
        <taxon>Formicoidea</taxon>
        <taxon>Formicidae</taxon>
        <taxon>Formicinae</taxon>
        <taxon>Lasius</taxon>
        <taxon>Lasius</taxon>
    </lineage>
</organism>
<proteinExistence type="predicted"/>
<name>A0AAV2N063_9HYME</name>
<sequence length="213" mass="23959">MLRGIVKTPVETIGSITFQLLNKITKFHLISNEVPIPWDGLIGSEFLRLNGASLNYKDKTLIVGDMIIPFYEQEEIKIPARTVMPISFNVSNFEITDGYVPVYNSQKGLYTGGALVANSKGKGYMNFYNVSEEDQVVMFRPINLLEYALAHTPDPLRLTTNFENSTNSTESTNFTNFTKSTDSTEFTKLTEFTNLSESTDCTEFINSTKLTDK</sequence>
<comment type="caution">
    <text evidence="1">The sequence shown here is derived from an EMBL/GenBank/DDBJ whole genome shotgun (WGS) entry which is preliminary data.</text>
</comment>
<accession>A0AAV2N063</accession>
<protein>
    <submittedName>
        <fullName evidence="1">Uncharacterized protein</fullName>
    </submittedName>
</protein>